<proteinExistence type="predicted"/>
<name>A0A2A5WZH9_9GAMM</name>
<dbReference type="AlphaFoldDB" id="A0A2A5WZH9"/>
<sequence>MDSLGQMDSHERMENDMNQAEFRQLMSRYGTRFSSWPEVQRAEAEAFLTEHPAMKSWVKSEQSLDRALARLASEDEPSPTDLSRLREDILNQIPVASGSAGRTSSDIETLLDQFIDWIWPQSLTLGPLMRSATAAGLPLVIGAVLGATMMTPTSTVPEDEGEEVYLIALVDDAYTNLGQDEMENNL</sequence>
<reference evidence="1 2" key="1">
    <citation type="submission" date="2017-08" db="EMBL/GenBank/DDBJ databases">
        <title>Fine stratification of microbial communities through a metagenomic profile of the photic zone.</title>
        <authorList>
            <person name="Haro-Moreno J.M."/>
            <person name="Lopez-Perez M."/>
            <person name="De La Torre J."/>
            <person name="Picazo A."/>
            <person name="Camacho A."/>
            <person name="Rodriguez-Valera F."/>
        </authorList>
    </citation>
    <scope>NUCLEOTIDE SEQUENCE [LARGE SCALE GENOMIC DNA]</scope>
    <source>
        <strain evidence="1">MED-G24</strain>
    </source>
</reference>
<organism evidence="1 2">
    <name type="scientific">OM182 bacterium MED-G24</name>
    <dbReference type="NCBI Taxonomy" id="1986255"/>
    <lineage>
        <taxon>Bacteria</taxon>
        <taxon>Pseudomonadati</taxon>
        <taxon>Pseudomonadota</taxon>
        <taxon>Gammaproteobacteria</taxon>
        <taxon>OMG group</taxon>
        <taxon>OM182 clade</taxon>
    </lineage>
</organism>
<evidence type="ECO:0000313" key="1">
    <source>
        <dbReference type="EMBL" id="PDH41945.1"/>
    </source>
</evidence>
<dbReference type="EMBL" id="NTKD01000002">
    <property type="protein sequence ID" value="PDH41945.1"/>
    <property type="molecule type" value="Genomic_DNA"/>
</dbReference>
<gene>
    <name evidence="1" type="ORF">CNE99_01035</name>
</gene>
<evidence type="ECO:0000313" key="2">
    <source>
        <dbReference type="Proteomes" id="UP000219327"/>
    </source>
</evidence>
<comment type="caution">
    <text evidence="1">The sequence shown here is derived from an EMBL/GenBank/DDBJ whole genome shotgun (WGS) entry which is preliminary data.</text>
</comment>
<accession>A0A2A5WZH9</accession>
<protein>
    <submittedName>
        <fullName evidence="1">Uncharacterized protein</fullName>
    </submittedName>
</protein>
<dbReference type="Proteomes" id="UP000219327">
    <property type="component" value="Unassembled WGS sequence"/>
</dbReference>